<dbReference type="InterPro" id="IPR029045">
    <property type="entry name" value="ClpP/crotonase-like_dom_sf"/>
</dbReference>
<comment type="caution">
    <text evidence="6">The sequence shown here is derived from an EMBL/GenBank/DDBJ whole genome shotgun (WGS) entry which is preliminary data.</text>
</comment>
<gene>
    <name evidence="6" type="ORF">OKJ99_32990</name>
</gene>
<dbReference type="SUPFAM" id="SSF52096">
    <property type="entry name" value="ClpP/crotonase"/>
    <property type="match status" value="1"/>
</dbReference>
<dbReference type="Gene3D" id="3.90.226.10">
    <property type="entry name" value="2-enoyl-CoA Hydratase, Chain A, domain 1"/>
    <property type="match status" value="1"/>
</dbReference>
<dbReference type="InterPro" id="IPR001753">
    <property type="entry name" value="Enoyl-CoA_hydra/iso"/>
</dbReference>
<evidence type="ECO:0000256" key="2">
    <source>
        <dbReference type="ARBA" id="ARBA00023239"/>
    </source>
</evidence>
<evidence type="ECO:0000256" key="5">
    <source>
        <dbReference type="RuleBase" id="RU003707"/>
    </source>
</evidence>
<evidence type="ECO:0000313" key="6">
    <source>
        <dbReference type="EMBL" id="MEB8342322.1"/>
    </source>
</evidence>
<evidence type="ECO:0000256" key="4">
    <source>
        <dbReference type="ARBA" id="ARBA00023717"/>
    </source>
</evidence>
<organism evidence="6 7">
    <name type="scientific">Streptomyces endophyticus</name>
    <dbReference type="NCBI Taxonomy" id="714166"/>
    <lineage>
        <taxon>Bacteria</taxon>
        <taxon>Bacillati</taxon>
        <taxon>Actinomycetota</taxon>
        <taxon>Actinomycetes</taxon>
        <taxon>Kitasatosporales</taxon>
        <taxon>Streptomycetaceae</taxon>
        <taxon>Streptomyces</taxon>
    </lineage>
</organism>
<sequence>MSATPSETPPVDEIRFERDREGHLARVTIDRPAVLNALDTKATSRLNDIWSEIESDRDIRAVVVTGGGPRAFCTGADMSADAAPKTGLEYWADLDPNGFGGLGLRTTLDVPVIARVNGYALGGGMEMVLGCDIVIAAEHAQFGLSEPRVGRIPLDGGVFQLLHRLPHTQAMGLLLTGRRAPAAELHRMGLVNEVAAEGELDATVERWVDDVLACAPTSLRAIKQMVQRAGHLPPREAHAMRLPALTAALDSEDGAEGVRAFREKRRPQWPGR</sequence>
<dbReference type="Proteomes" id="UP001354931">
    <property type="component" value="Unassembled WGS sequence"/>
</dbReference>
<name>A0ABU6FE70_9ACTN</name>
<dbReference type="PANTHER" id="PTHR11941:SF54">
    <property type="entry name" value="ENOYL-COA HYDRATASE, MITOCHONDRIAL"/>
    <property type="match status" value="1"/>
</dbReference>
<dbReference type="PANTHER" id="PTHR11941">
    <property type="entry name" value="ENOYL-COA HYDRATASE-RELATED"/>
    <property type="match status" value="1"/>
</dbReference>
<evidence type="ECO:0000256" key="1">
    <source>
        <dbReference type="ARBA" id="ARBA00005254"/>
    </source>
</evidence>
<comment type="catalytic activity">
    <reaction evidence="4">
        <text>a 4-saturated-(3S)-3-hydroxyacyl-CoA = a (3E)-enoyl-CoA + H2O</text>
        <dbReference type="Rhea" id="RHEA:20724"/>
        <dbReference type="ChEBI" id="CHEBI:15377"/>
        <dbReference type="ChEBI" id="CHEBI:58521"/>
        <dbReference type="ChEBI" id="CHEBI:137480"/>
        <dbReference type="EC" id="4.2.1.17"/>
    </reaction>
</comment>
<accession>A0ABU6FE70</accession>
<evidence type="ECO:0000313" key="7">
    <source>
        <dbReference type="Proteomes" id="UP001354931"/>
    </source>
</evidence>
<keyword evidence="7" id="KW-1185">Reference proteome</keyword>
<reference evidence="6 7" key="1">
    <citation type="submission" date="2022-10" db="EMBL/GenBank/DDBJ databases">
        <authorList>
            <person name="Xie J."/>
            <person name="Shen N."/>
        </authorList>
    </citation>
    <scope>NUCLEOTIDE SEQUENCE [LARGE SCALE GENOMIC DNA]</scope>
    <source>
        <strain evidence="6 7">YIM65594</strain>
    </source>
</reference>
<protein>
    <submittedName>
        <fullName evidence="6">Enoyl-CoA hydratase-related protein</fullName>
    </submittedName>
</protein>
<proteinExistence type="inferred from homology"/>
<comment type="similarity">
    <text evidence="1 5">Belongs to the enoyl-CoA hydratase/isomerase family.</text>
</comment>
<dbReference type="Pfam" id="PF00378">
    <property type="entry name" value="ECH_1"/>
    <property type="match status" value="1"/>
</dbReference>
<dbReference type="CDD" id="cd06558">
    <property type="entry name" value="crotonase-like"/>
    <property type="match status" value="1"/>
</dbReference>
<evidence type="ECO:0000256" key="3">
    <source>
        <dbReference type="ARBA" id="ARBA00023709"/>
    </source>
</evidence>
<dbReference type="PROSITE" id="PS00166">
    <property type="entry name" value="ENOYL_COA_HYDRATASE"/>
    <property type="match status" value="1"/>
</dbReference>
<keyword evidence="2" id="KW-0456">Lyase</keyword>
<comment type="catalytic activity">
    <reaction evidence="3">
        <text>a (3S)-3-hydroxyacyl-CoA = a (2E)-enoyl-CoA + H2O</text>
        <dbReference type="Rhea" id="RHEA:16105"/>
        <dbReference type="ChEBI" id="CHEBI:15377"/>
        <dbReference type="ChEBI" id="CHEBI:57318"/>
        <dbReference type="ChEBI" id="CHEBI:58856"/>
        <dbReference type="EC" id="4.2.1.17"/>
    </reaction>
</comment>
<dbReference type="InterPro" id="IPR018376">
    <property type="entry name" value="Enoyl-CoA_hyd/isom_CS"/>
</dbReference>
<dbReference type="Gene3D" id="1.10.12.10">
    <property type="entry name" value="Lyase 2-enoyl-coa Hydratase, Chain A, domain 2"/>
    <property type="match status" value="1"/>
</dbReference>
<dbReference type="RefSeq" id="WP_326021728.1">
    <property type="nucleotide sequence ID" value="NZ_JAOZYC010000164.1"/>
</dbReference>
<dbReference type="EMBL" id="JAOZYC010000164">
    <property type="protein sequence ID" value="MEB8342322.1"/>
    <property type="molecule type" value="Genomic_DNA"/>
</dbReference>
<dbReference type="InterPro" id="IPR014748">
    <property type="entry name" value="Enoyl-CoA_hydra_C"/>
</dbReference>